<evidence type="ECO:0000256" key="2">
    <source>
        <dbReference type="PROSITE-ProRule" id="PRU00192"/>
    </source>
</evidence>
<feature type="region of interest" description="Disordered" evidence="3">
    <location>
        <begin position="553"/>
        <end position="688"/>
    </location>
</feature>
<feature type="region of interest" description="Disordered" evidence="3">
    <location>
        <begin position="176"/>
        <end position="201"/>
    </location>
</feature>
<dbReference type="Pfam" id="PF03114">
    <property type="entry name" value="BAR"/>
    <property type="match status" value="1"/>
</dbReference>
<dbReference type="CDD" id="cd00174">
    <property type="entry name" value="SH3"/>
    <property type="match status" value="1"/>
</dbReference>
<proteinExistence type="predicted"/>
<feature type="compositionally biased region" description="Polar residues" evidence="3">
    <location>
        <begin position="376"/>
        <end position="388"/>
    </location>
</feature>
<feature type="compositionally biased region" description="Basic and acidic residues" evidence="3">
    <location>
        <begin position="492"/>
        <end position="504"/>
    </location>
</feature>
<feature type="compositionally biased region" description="Basic residues" evidence="3">
    <location>
        <begin position="257"/>
        <end position="269"/>
    </location>
</feature>
<feature type="compositionally biased region" description="Low complexity" evidence="3">
    <location>
        <begin position="343"/>
        <end position="353"/>
    </location>
</feature>
<dbReference type="SUPFAM" id="SSF50044">
    <property type="entry name" value="SH3-domain"/>
    <property type="match status" value="1"/>
</dbReference>
<comment type="caution">
    <text evidence="6">The sequence shown here is derived from an EMBL/GenBank/DDBJ whole genome shotgun (WGS) entry which is preliminary data.</text>
</comment>
<evidence type="ECO:0000313" key="7">
    <source>
        <dbReference type="Proteomes" id="UP000613580"/>
    </source>
</evidence>
<dbReference type="GO" id="GO:0005737">
    <property type="term" value="C:cytoplasm"/>
    <property type="evidence" value="ECO:0007669"/>
    <property type="project" value="InterPro"/>
</dbReference>
<evidence type="ECO:0000259" key="4">
    <source>
        <dbReference type="PROSITE" id="PS50002"/>
    </source>
</evidence>
<dbReference type="SUPFAM" id="SSF103657">
    <property type="entry name" value="BAR/IMD domain-like"/>
    <property type="match status" value="1"/>
</dbReference>
<dbReference type="SMART" id="SM00326">
    <property type="entry name" value="SH3"/>
    <property type="match status" value="1"/>
</dbReference>
<dbReference type="InterPro" id="IPR050670">
    <property type="entry name" value="STAM"/>
</dbReference>
<protein>
    <submittedName>
        <fullName evidence="6">BAR domain-containing protein</fullName>
    </submittedName>
</protein>
<feature type="region of interest" description="Disordered" evidence="3">
    <location>
        <begin position="464"/>
        <end position="511"/>
    </location>
</feature>
<evidence type="ECO:0000256" key="3">
    <source>
        <dbReference type="SAM" id="MobiDB-lite"/>
    </source>
</evidence>
<dbReference type="CDD" id="cd07593">
    <property type="entry name" value="BAR_MUG137_fungi"/>
    <property type="match status" value="1"/>
</dbReference>
<sequence>MMCRNLSPSSSPHMASKQLGKLRQWAGEVISTSKDKTTVSDEFKELERDVERRRDGAHRLFLASEAYHRALAKRKDNAALDDSEKMLPVETLGIVMVIHGEEFGSDSPFGASLVSLGRAQCKVAKFQESYAESFADSFMGSLVRFAEDVKEFEALRKKLDSRRLSLDAAVSKYEKLKNSKKDKDRERKDAEEDMNHAKMRYEETTEEVTAHMHAIQESESSQLRELTGFLSLQINFVEQYLETLKETRDSWPGDVQHHKRSRSAGRKKSSVPAPAPPPRHSSSDDDEDTQTSSRPASRSSRKRADSTGTAGEKDKEKRRMSVAGWASSAASSAVGAVGSVTGSVTTLTGSVTGRGRKNKDKETFASLTDDADRESSGQGESDSNSGGLQHSLKRRKSATQTTPKLPSRILKPPSVANRKTVRALYDFSGAADELSFRVGDTIVVINEVLDGWWMGELNGKQGLFPTPYTEPIPDRPPLPSRPAQGSNGLGLHVDDDSSDERNGDETEDDYADMSAHYGRPMALLSPTTASPFYGGSDAASIVSSIADDDDNAAFAPVSRSMPPPIPRRSTTSDLHVGANNKKAPPPPPPARRSTTNIGASPRIPDRRPGSRPPSRPPSAAGLAGSGSIGRAAAAAAAAGGYLSASSESSSGGGYDRSPFDSATELSESFGPSANGCTDFKQNPFKPKGMCSNCFELHG</sequence>
<name>A0A8H6S4E7_MYCCL</name>
<dbReference type="Gene3D" id="1.20.1270.60">
    <property type="entry name" value="Arfaptin homology (AH) domain/BAR domain"/>
    <property type="match status" value="1"/>
</dbReference>
<keyword evidence="1 2" id="KW-0728">SH3 domain</keyword>
<dbReference type="PANTHER" id="PTHR45929:SF3">
    <property type="entry name" value="JAK PATHWAY SIGNAL TRANSDUCTION ADAPTOR MOLECULE"/>
    <property type="match status" value="1"/>
</dbReference>
<dbReference type="PRINTS" id="PR00452">
    <property type="entry name" value="SH3DOMAIN"/>
</dbReference>
<feature type="region of interest" description="Disordered" evidence="3">
    <location>
        <begin position="343"/>
        <end position="413"/>
    </location>
</feature>
<dbReference type="OrthoDB" id="10263741at2759"/>
<dbReference type="SMART" id="SM00721">
    <property type="entry name" value="BAR"/>
    <property type="match status" value="1"/>
</dbReference>
<dbReference type="FunFam" id="2.30.30.40:FF:000072">
    <property type="entry name" value="Unconventional Myosin IB"/>
    <property type="match status" value="1"/>
</dbReference>
<dbReference type="AlphaFoldDB" id="A0A8H6S4E7"/>
<feature type="domain" description="BAR" evidence="5">
    <location>
        <begin position="28"/>
        <end position="257"/>
    </location>
</feature>
<keyword evidence="7" id="KW-1185">Reference proteome</keyword>
<dbReference type="Pfam" id="PF00018">
    <property type="entry name" value="SH3_1"/>
    <property type="match status" value="1"/>
</dbReference>
<evidence type="ECO:0000313" key="6">
    <source>
        <dbReference type="EMBL" id="KAF7291627.1"/>
    </source>
</evidence>
<accession>A0A8H6S4E7</accession>
<dbReference type="InterPro" id="IPR027267">
    <property type="entry name" value="AH/BAR_dom_sf"/>
</dbReference>
<evidence type="ECO:0000259" key="5">
    <source>
        <dbReference type="PROSITE" id="PS51021"/>
    </source>
</evidence>
<feature type="domain" description="SH3" evidence="4">
    <location>
        <begin position="416"/>
        <end position="474"/>
    </location>
</feature>
<dbReference type="Proteomes" id="UP000613580">
    <property type="component" value="Unassembled WGS sequence"/>
</dbReference>
<feature type="compositionally biased region" description="Low complexity" evidence="3">
    <location>
        <begin position="628"/>
        <end position="649"/>
    </location>
</feature>
<dbReference type="InterPro" id="IPR001452">
    <property type="entry name" value="SH3_domain"/>
</dbReference>
<dbReference type="InterPro" id="IPR036028">
    <property type="entry name" value="SH3-like_dom_sf"/>
</dbReference>
<dbReference type="InterPro" id="IPR004148">
    <property type="entry name" value="BAR_dom"/>
</dbReference>
<gene>
    <name evidence="6" type="ORF">HMN09_01253900</name>
</gene>
<dbReference type="Gene3D" id="2.30.30.40">
    <property type="entry name" value="SH3 Domains"/>
    <property type="match status" value="1"/>
</dbReference>
<dbReference type="PROSITE" id="PS51021">
    <property type="entry name" value="BAR"/>
    <property type="match status" value="1"/>
</dbReference>
<feature type="compositionally biased region" description="Polar residues" evidence="3">
    <location>
        <begin position="663"/>
        <end position="675"/>
    </location>
</feature>
<dbReference type="EMBL" id="JACAZE010000024">
    <property type="protein sequence ID" value="KAF7291627.1"/>
    <property type="molecule type" value="Genomic_DNA"/>
</dbReference>
<organism evidence="6 7">
    <name type="scientific">Mycena chlorophos</name>
    <name type="common">Agaric fungus</name>
    <name type="synonym">Agaricus chlorophos</name>
    <dbReference type="NCBI Taxonomy" id="658473"/>
    <lineage>
        <taxon>Eukaryota</taxon>
        <taxon>Fungi</taxon>
        <taxon>Dikarya</taxon>
        <taxon>Basidiomycota</taxon>
        <taxon>Agaricomycotina</taxon>
        <taxon>Agaricomycetes</taxon>
        <taxon>Agaricomycetidae</taxon>
        <taxon>Agaricales</taxon>
        <taxon>Marasmiineae</taxon>
        <taxon>Mycenaceae</taxon>
        <taxon>Mycena</taxon>
    </lineage>
</organism>
<evidence type="ECO:0000256" key="1">
    <source>
        <dbReference type="ARBA" id="ARBA00022443"/>
    </source>
</evidence>
<reference evidence="6" key="1">
    <citation type="submission" date="2020-05" db="EMBL/GenBank/DDBJ databases">
        <title>Mycena genomes resolve the evolution of fungal bioluminescence.</title>
        <authorList>
            <person name="Tsai I.J."/>
        </authorList>
    </citation>
    <scope>NUCLEOTIDE SEQUENCE</scope>
    <source>
        <strain evidence="6">110903Hualien_Pintung</strain>
    </source>
</reference>
<feature type="compositionally biased region" description="Pro residues" evidence="3">
    <location>
        <begin position="468"/>
        <end position="480"/>
    </location>
</feature>
<feature type="region of interest" description="Disordered" evidence="3">
    <location>
        <begin position="250"/>
        <end position="323"/>
    </location>
</feature>
<dbReference type="PROSITE" id="PS50002">
    <property type="entry name" value="SH3"/>
    <property type="match status" value="1"/>
</dbReference>
<dbReference type="PANTHER" id="PTHR45929">
    <property type="entry name" value="JAK PATHWAY SIGNAL TRANSDUCTION ADAPTOR MOLECULE"/>
    <property type="match status" value="1"/>
</dbReference>